<keyword evidence="3" id="KW-0934">Plastid</keyword>
<dbReference type="EMBL" id="MF276981">
    <property type="protein sequence ID" value="AWI68564.1"/>
    <property type="molecule type" value="Genomic_DNA"/>
</dbReference>
<proteinExistence type="predicted"/>
<evidence type="ECO:0000256" key="1">
    <source>
        <dbReference type="SAM" id="MobiDB-lite"/>
    </source>
</evidence>
<feature type="chain" id="PRO_5016095593" description="Secreted protein" evidence="2">
    <location>
        <begin position="25"/>
        <end position="115"/>
    </location>
</feature>
<keyword evidence="2" id="KW-0732">Signal</keyword>
<feature type="signal peptide" evidence="2">
    <location>
        <begin position="1"/>
        <end position="24"/>
    </location>
</feature>
<dbReference type="AlphaFoldDB" id="A0A2U8GIT0"/>
<keyword evidence="3" id="KW-0150">Chloroplast</keyword>
<geneLocation type="chloroplast" evidence="3"/>
<organism evidence="3">
    <name type="scientific">Pediastrum duplex</name>
    <name type="common">Green alga</name>
    <dbReference type="NCBI Taxonomy" id="3105"/>
    <lineage>
        <taxon>Eukaryota</taxon>
        <taxon>Viridiplantae</taxon>
        <taxon>Chlorophyta</taxon>
        <taxon>core chlorophytes</taxon>
        <taxon>Chlorophyceae</taxon>
        <taxon>CS clade</taxon>
        <taxon>Sphaeropleales</taxon>
        <taxon>Hydrodictyaceae</taxon>
        <taxon>Pediastrum</taxon>
    </lineage>
</organism>
<accession>A0A2U8GIT0</accession>
<sequence>MYIHTLFFVGISSSLLRLCFFAEAELTDFFHFGLVARHQKTKQKKPSATLPSSFFGFLCFGFSAKPLHRCTPSPRIGSLVAQARQSRKRVGRASASVAQARRSRKRTEEEPKQRR</sequence>
<evidence type="ECO:0000256" key="2">
    <source>
        <dbReference type="SAM" id="SignalP"/>
    </source>
</evidence>
<name>A0A2U8GIT0_PEDDU</name>
<feature type="compositionally biased region" description="Basic and acidic residues" evidence="1">
    <location>
        <begin position="106"/>
        <end position="115"/>
    </location>
</feature>
<feature type="region of interest" description="Disordered" evidence="1">
    <location>
        <begin position="81"/>
        <end position="115"/>
    </location>
</feature>
<reference evidence="3" key="1">
    <citation type="journal article" date="2018" name="Am. J. Bot.">
        <title>Organellar phylogenomics inform systematics in the green algal family Hydrodictyaceae (Chlorophyceae) and provide clues to the complex evolutionary history of plastid genomes in the green algal tree of life.</title>
        <authorList>
            <person name="McManus H.A."/>
            <person name="Fucikova K."/>
            <person name="Lewis P.O."/>
            <person name="Lewis L.A."/>
            <person name="Karol K.G."/>
        </authorList>
    </citation>
    <scope>NUCLEOTIDE SEQUENCE</scope>
</reference>
<protein>
    <recommendedName>
        <fullName evidence="4">Secreted protein</fullName>
    </recommendedName>
</protein>
<evidence type="ECO:0008006" key="4">
    <source>
        <dbReference type="Google" id="ProtNLM"/>
    </source>
</evidence>
<evidence type="ECO:0000313" key="3">
    <source>
        <dbReference type="EMBL" id="AWI68564.1"/>
    </source>
</evidence>